<dbReference type="Gene3D" id="3.40.50.300">
    <property type="entry name" value="P-loop containing nucleotide triphosphate hydrolases"/>
    <property type="match status" value="2"/>
</dbReference>
<evidence type="ECO:0000259" key="9">
    <source>
        <dbReference type="PROSITE" id="PS50893"/>
    </source>
</evidence>
<dbReference type="GO" id="GO:0043190">
    <property type="term" value="C:ATP-binding cassette (ABC) transporter complex"/>
    <property type="evidence" value="ECO:0007669"/>
    <property type="project" value="TreeGrafter"/>
</dbReference>
<evidence type="ECO:0000313" key="11">
    <source>
        <dbReference type="Proteomes" id="UP000005926"/>
    </source>
</evidence>
<organism evidence="10 11">
    <name type="scientific">Granulicatella adiacens ATCC 49175</name>
    <dbReference type="NCBI Taxonomy" id="638301"/>
    <lineage>
        <taxon>Bacteria</taxon>
        <taxon>Bacillati</taxon>
        <taxon>Bacillota</taxon>
        <taxon>Bacilli</taxon>
        <taxon>Lactobacillales</taxon>
        <taxon>Carnobacteriaceae</taxon>
        <taxon>Granulicatella</taxon>
    </lineage>
</organism>
<dbReference type="SUPFAM" id="SSF52540">
    <property type="entry name" value="P-loop containing nucleoside triphosphate hydrolases"/>
    <property type="match status" value="2"/>
</dbReference>
<sequence length="475" mass="54166">MANPEIVLQLKNATLSVQNRVLFSNLSMQIHSGEIVLVIGRSGVGKSSLMNVINGVYPNGDTEVQCEGLEILGHSLLTLNHLERTKYVRSIFQNARLSFAMETPYEEMIFILENFCFPIETMEQRVHAQAKKYKLEELLHRKFASLSGGELQKVAFACASLVDAPLYLMDEPFANIDEESIPYFIEQIKRLSKEGKAICIIDHRLDFWEWVNRWYLLEDGGELKQIELPLKEKDKILLEESGNLCSLPFNSKKEIENAKLLLKVEDVSVFVEKDKPLLKHIHLELHEGEMMALIGPSGSGKTSFFKALLKQLPYLGNIELQGHSLSKVKKKELFQKVGLVFQDPTLQFVAAKVLEELKVTFPGEAESRLESLLEEYSLKQTKELSPWLLSQGQQRRLAFLTMTGEGKVLLLVDEPTYGQDMKNAIAIMNALQQLCQEGVACLFTSHDRRLVRQYAQKVMHIRHRTMEVETNEDEN</sequence>
<dbReference type="EC" id="3.6.3.-" evidence="10"/>
<dbReference type="HOGENOM" id="CLU_000604_86_7_9"/>
<dbReference type="RefSeq" id="WP_005605856.1">
    <property type="nucleotide sequence ID" value="NZ_CP102283.1"/>
</dbReference>
<reference evidence="10 11" key="1">
    <citation type="submission" date="2009-08" db="EMBL/GenBank/DDBJ databases">
        <authorList>
            <person name="Muzny D."/>
            <person name="Qin X."/>
            <person name="Deng J."/>
            <person name="Jiang H."/>
            <person name="Liu Y."/>
            <person name="Qu J."/>
            <person name="Song X.-Z."/>
            <person name="Zhang L."/>
            <person name="Thornton R."/>
            <person name="Coyle M."/>
            <person name="Francisco L."/>
            <person name="Jackson L."/>
            <person name="Javaid M."/>
            <person name="Korchina V."/>
            <person name="Kovar C."/>
            <person name="Mata R."/>
            <person name="Mathew T."/>
            <person name="Ngo R."/>
            <person name="Nguyen L."/>
            <person name="Nguyen N."/>
            <person name="Okwuonu G."/>
            <person name="Ongeri F."/>
            <person name="Pham C."/>
            <person name="Simmons D."/>
            <person name="Wilczek-Boney K."/>
            <person name="Hale W."/>
            <person name="Jakkamsetti A."/>
            <person name="Pham P."/>
            <person name="Ruth R."/>
            <person name="San Lucas F."/>
            <person name="Warren J."/>
            <person name="Zhang J."/>
            <person name="Zhao Z."/>
            <person name="Zhou C."/>
            <person name="Zhu D."/>
            <person name="Lee S."/>
            <person name="Bess C."/>
            <person name="Blankenburg K."/>
            <person name="Forbes L."/>
            <person name="Fu Q."/>
            <person name="Gubbala S."/>
            <person name="Hirani K."/>
            <person name="Jayaseelan J.C."/>
            <person name="Lara F."/>
            <person name="Munidasa M."/>
            <person name="Palculict T."/>
            <person name="Patil S."/>
            <person name="Pu L.-L."/>
            <person name="Saada N."/>
            <person name="Tang L."/>
            <person name="Weissenberger G."/>
            <person name="Zhu Y."/>
            <person name="Hemphill L."/>
            <person name="Shang Y."/>
            <person name="Youmans B."/>
            <person name="Ayvaz T."/>
            <person name="Ross M."/>
            <person name="Santibanez J."/>
            <person name="Aqrawi P."/>
            <person name="Gross S."/>
            <person name="Joshi V."/>
            <person name="Fowler G."/>
            <person name="Nazareth L."/>
            <person name="Reid J."/>
            <person name="Worley K."/>
            <person name="Petrosino J."/>
            <person name="Highlander S."/>
            <person name="Gibbs R."/>
        </authorList>
    </citation>
    <scope>NUCLEOTIDE SEQUENCE [LARGE SCALE GENOMIC DNA]</scope>
    <source>
        <strain evidence="10 11">ATCC 49175</strain>
    </source>
</reference>
<dbReference type="GO" id="GO:0005524">
    <property type="term" value="F:ATP binding"/>
    <property type="evidence" value="ECO:0007669"/>
    <property type="project" value="UniProtKB-KW"/>
</dbReference>
<keyword evidence="5" id="KW-0547">Nucleotide-binding</keyword>
<dbReference type="PANTHER" id="PTHR43553">
    <property type="entry name" value="HEAVY METAL TRANSPORTER"/>
    <property type="match status" value="1"/>
</dbReference>
<dbReference type="InterPro" id="IPR050095">
    <property type="entry name" value="ECF_ABC_transporter_ATP-bd"/>
</dbReference>
<dbReference type="SMART" id="SM00382">
    <property type="entry name" value="AAA"/>
    <property type="match status" value="2"/>
</dbReference>
<name>C8NFD3_9LACT</name>
<dbReference type="Proteomes" id="UP000005926">
    <property type="component" value="Unassembled WGS sequence"/>
</dbReference>
<dbReference type="GO" id="GO:0016887">
    <property type="term" value="F:ATP hydrolysis activity"/>
    <property type="evidence" value="ECO:0007669"/>
    <property type="project" value="InterPro"/>
</dbReference>
<dbReference type="InterPro" id="IPR003439">
    <property type="entry name" value="ABC_transporter-like_ATP-bd"/>
</dbReference>
<dbReference type="EMBL" id="ACKZ01000013">
    <property type="protein sequence ID" value="EEW37662.1"/>
    <property type="molecule type" value="Genomic_DNA"/>
</dbReference>
<evidence type="ECO:0000256" key="5">
    <source>
        <dbReference type="ARBA" id="ARBA00022741"/>
    </source>
</evidence>
<proteinExistence type="inferred from homology"/>
<evidence type="ECO:0000256" key="6">
    <source>
        <dbReference type="ARBA" id="ARBA00022840"/>
    </source>
</evidence>
<evidence type="ECO:0000256" key="3">
    <source>
        <dbReference type="ARBA" id="ARBA00022448"/>
    </source>
</evidence>
<dbReference type="STRING" id="638301.HMPREF0444_0628"/>
<protein>
    <submittedName>
        <fullName evidence="10">ABC transporter, ATP-binding protein</fullName>
        <ecNumber evidence="10">3.6.3.-</ecNumber>
    </submittedName>
</protein>
<dbReference type="PANTHER" id="PTHR43553:SF19">
    <property type="entry name" value="HMP_THIAMINE IMPORT ATP-BINDING PROTEIN YKOD-RELATED"/>
    <property type="match status" value="1"/>
</dbReference>
<evidence type="ECO:0000313" key="10">
    <source>
        <dbReference type="EMBL" id="EEW37662.1"/>
    </source>
</evidence>
<dbReference type="eggNOG" id="COG1129">
    <property type="taxonomic scope" value="Bacteria"/>
</dbReference>
<dbReference type="PROSITE" id="PS00211">
    <property type="entry name" value="ABC_TRANSPORTER_1"/>
    <property type="match status" value="2"/>
</dbReference>
<evidence type="ECO:0000256" key="7">
    <source>
        <dbReference type="ARBA" id="ARBA00022967"/>
    </source>
</evidence>
<keyword evidence="3" id="KW-0813">Transport</keyword>
<keyword evidence="6 10" id="KW-0067">ATP-binding</keyword>
<evidence type="ECO:0000256" key="8">
    <source>
        <dbReference type="ARBA" id="ARBA00023136"/>
    </source>
</evidence>
<dbReference type="PROSITE" id="PS50893">
    <property type="entry name" value="ABC_TRANSPORTER_2"/>
    <property type="match status" value="2"/>
</dbReference>
<evidence type="ECO:0000256" key="4">
    <source>
        <dbReference type="ARBA" id="ARBA00022475"/>
    </source>
</evidence>
<keyword evidence="10" id="KW-0378">Hydrolase</keyword>
<comment type="similarity">
    <text evidence="2">Belongs to the ABC transporter superfamily.</text>
</comment>
<dbReference type="GeneID" id="78413042"/>
<dbReference type="AlphaFoldDB" id="C8NFD3"/>
<feature type="domain" description="ABC transporter" evidence="9">
    <location>
        <begin position="8"/>
        <end position="244"/>
    </location>
</feature>
<dbReference type="InterPro" id="IPR027417">
    <property type="entry name" value="P-loop_NTPase"/>
</dbReference>
<keyword evidence="8" id="KW-0472">Membrane</keyword>
<dbReference type="InterPro" id="IPR015856">
    <property type="entry name" value="ABC_transpr_CbiO/EcfA_su"/>
</dbReference>
<dbReference type="Pfam" id="PF00005">
    <property type="entry name" value="ABC_tran"/>
    <property type="match status" value="2"/>
</dbReference>
<keyword evidence="11" id="KW-1185">Reference proteome</keyword>
<accession>C8NFD3</accession>
<dbReference type="InterPro" id="IPR003593">
    <property type="entry name" value="AAA+_ATPase"/>
</dbReference>
<comment type="subcellular location">
    <subcellularLocation>
        <location evidence="1">Cell membrane</location>
        <topology evidence="1">Peripheral membrane protein</topology>
    </subcellularLocation>
</comment>
<dbReference type="CDD" id="cd03225">
    <property type="entry name" value="ABC_cobalt_CbiO_domain1"/>
    <property type="match status" value="2"/>
</dbReference>
<keyword evidence="7" id="KW-1278">Translocase</keyword>
<gene>
    <name evidence="10" type="ORF">HMPREF0444_0628</name>
</gene>
<evidence type="ECO:0000256" key="1">
    <source>
        <dbReference type="ARBA" id="ARBA00004202"/>
    </source>
</evidence>
<feature type="domain" description="ABC transporter" evidence="9">
    <location>
        <begin position="262"/>
        <end position="474"/>
    </location>
</feature>
<dbReference type="GO" id="GO:0042626">
    <property type="term" value="F:ATPase-coupled transmembrane transporter activity"/>
    <property type="evidence" value="ECO:0007669"/>
    <property type="project" value="TreeGrafter"/>
</dbReference>
<dbReference type="InterPro" id="IPR017871">
    <property type="entry name" value="ABC_transporter-like_CS"/>
</dbReference>
<keyword evidence="4" id="KW-1003">Cell membrane</keyword>
<evidence type="ECO:0000256" key="2">
    <source>
        <dbReference type="ARBA" id="ARBA00005417"/>
    </source>
</evidence>
<comment type="caution">
    <text evidence="10">The sequence shown here is derived from an EMBL/GenBank/DDBJ whole genome shotgun (WGS) entry which is preliminary data.</text>
</comment>